<evidence type="ECO:0000313" key="2">
    <source>
        <dbReference type="Proteomes" id="UP000886611"/>
    </source>
</evidence>
<feature type="non-terminal residue" evidence="1">
    <location>
        <position position="1"/>
    </location>
</feature>
<comment type="caution">
    <text evidence="1">The sequence shown here is derived from an EMBL/GenBank/DDBJ whole genome shotgun (WGS) entry which is preliminary data.</text>
</comment>
<feature type="non-terminal residue" evidence="1">
    <location>
        <position position="180"/>
    </location>
</feature>
<protein>
    <submittedName>
        <fullName evidence="1">CAAS1 protein</fullName>
    </submittedName>
</protein>
<dbReference type="Proteomes" id="UP000886611">
    <property type="component" value="Unassembled WGS sequence"/>
</dbReference>
<keyword evidence="2" id="KW-1185">Reference proteome</keyword>
<sequence>MAARLWLPPVPVPLEVKPQLKDAVCKLAAEAMPVGVFPLPVDYLERNVLVGRPGVETQNCKVFVICTRLQEVLRSGALVDEVRVEDVELVALHDLGGRVVKIIMGLIVFVPFKPRVDTIKKARLAWPVFVCPQVDLPREGHLHAELGLVSSHSFLGPAHKGIFSTLAGVACHLQLLASQL</sequence>
<organism evidence="1 2">
    <name type="scientific">Polypterus senegalus</name>
    <name type="common">Senegal bichir</name>
    <dbReference type="NCBI Taxonomy" id="55291"/>
    <lineage>
        <taxon>Eukaryota</taxon>
        <taxon>Metazoa</taxon>
        <taxon>Chordata</taxon>
        <taxon>Craniata</taxon>
        <taxon>Vertebrata</taxon>
        <taxon>Euteleostomi</taxon>
        <taxon>Actinopterygii</taxon>
        <taxon>Polypteriformes</taxon>
        <taxon>Polypteridae</taxon>
        <taxon>Polypterus</taxon>
    </lineage>
</organism>
<accession>A0A8X7X8H9</accession>
<gene>
    <name evidence="1" type="primary">Cactinas1</name>
    <name evidence="1" type="ORF">GTO96_0003289</name>
</gene>
<evidence type="ECO:0000313" key="1">
    <source>
        <dbReference type="EMBL" id="KAG2464255.1"/>
    </source>
</evidence>
<dbReference type="AlphaFoldDB" id="A0A8X7X8H9"/>
<dbReference type="EMBL" id="JAATIS010003638">
    <property type="protein sequence ID" value="KAG2464255.1"/>
    <property type="molecule type" value="Genomic_DNA"/>
</dbReference>
<name>A0A8X7X8H9_POLSE</name>
<proteinExistence type="predicted"/>
<reference evidence="1 2" key="1">
    <citation type="journal article" date="2021" name="Cell">
        <title>Tracing the genetic footprints of vertebrate landing in non-teleost ray-finned fishes.</title>
        <authorList>
            <person name="Bi X."/>
            <person name="Wang K."/>
            <person name="Yang L."/>
            <person name="Pan H."/>
            <person name="Jiang H."/>
            <person name="Wei Q."/>
            <person name="Fang M."/>
            <person name="Yu H."/>
            <person name="Zhu C."/>
            <person name="Cai Y."/>
            <person name="He Y."/>
            <person name="Gan X."/>
            <person name="Zeng H."/>
            <person name="Yu D."/>
            <person name="Zhu Y."/>
            <person name="Jiang H."/>
            <person name="Qiu Q."/>
            <person name="Yang H."/>
            <person name="Zhang Y.E."/>
            <person name="Wang W."/>
            <person name="Zhu M."/>
            <person name="He S."/>
            <person name="Zhang G."/>
        </authorList>
    </citation>
    <scope>NUCLEOTIDE SEQUENCE [LARGE SCALE GENOMIC DNA]</scope>
    <source>
        <strain evidence="1">Bchr_013</strain>
    </source>
</reference>